<dbReference type="InterPro" id="IPR009057">
    <property type="entry name" value="Homeodomain-like_sf"/>
</dbReference>
<comment type="caution">
    <text evidence="8">The sequence shown here is derived from an EMBL/GenBank/DDBJ whole genome shotgun (WGS) entry which is preliminary data.</text>
</comment>
<dbReference type="RefSeq" id="WP_245368025.1">
    <property type="nucleotide sequence ID" value="NZ_JAGGLV010000003.1"/>
</dbReference>
<dbReference type="InterPro" id="IPR020449">
    <property type="entry name" value="Tscrpt_reg_AraC-type_HTH"/>
</dbReference>
<dbReference type="Proteomes" id="UP000773462">
    <property type="component" value="Unassembled WGS sequence"/>
</dbReference>
<dbReference type="PROSITE" id="PS01124">
    <property type="entry name" value="HTH_ARAC_FAMILY_2"/>
    <property type="match status" value="1"/>
</dbReference>
<dbReference type="Gene3D" id="1.10.10.60">
    <property type="entry name" value="Homeodomain-like"/>
    <property type="match status" value="2"/>
</dbReference>
<keyword evidence="1" id="KW-0805">Transcription regulation</keyword>
<evidence type="ECO:0000256" key="3">
    <source>
        <dbReference type="ARBA" id="ARBA00023163"/>
    </source>
</evidence>
<protein>
    <submittedName>
        <fullName evidence="8">Two-component system response regulator YesN</fullName>
    </submittedName>
</protein>
<gene>
    <name evidence="8" type="ORF">J2Z70_001314</name>
</gene>
<keyword evidence="5" id="KW-0175">Coiled coil</keyword>
<dbReference type="SMART" id="SM00342">
    <property type="entry name" value="HTH_ARAC"/>
    <property type="match status" value="1"/>
</dbReference>
<evidence type="ECO:0000259" key="6">
    <source>
        <dbReference type="PROSITE" id="PS01124"/>
    </source>
</evidence>
<keyword evidence="9" id="KW-1185">Reference proteome</keyword>
<dbReference type="PROSITE" id="PS00041">
    <property type="entry name" value="HTH_ARAC_FAMILY_1"/>
    <property type="match status" value="1"/>
</dbReference>
<dbReference type="Pfam" id="PF00072">
    <property type="entry name" value="Response_reg"/>
    <property type="match status" value="1"/>
</dbReference>
<evidence type="ECO:0000313" key="8">
    <source>
        <dbReference type="EMBL" id="MBP2111173.1"/>
    </source>
</evidence>
<dbReference type="PRINTS" id="PR00032">
    <property type="entry name" value="HTHARAC"/>
</dbReference>
<dbReference type="InterPro" id="IPR018060">
    <property type="entry name" value="HTH_AraC"/>
</dbReference>
<accession>A0ABS4NM80</accession>
<proteinExistence type="predicted"/>
<evidence type="ECO:0000259" key="7">
    <source>
        <dbReference type="PROSITE" id="PS50110"/>
    </source>
</evidence>
<evidence type="ECO:0000256" key="1">
    <source>
        <dbReference type="ARBA" id="ARBA00023015"/>
    </source>
</evidence>
<feature type="modified residue" description="4-aspartylphosphate" evidence="4">
    <location>
        <position position="54"/>
    </location>
</feature>
<evidence type="ECO:0000313" key="9">
    <source>
        <dbReference type="Proteomes" id="UP000773462"/>
    </source>
</evidence>
<feature type="domain" description="Response regulatory" evidence="7">
    <location>
        <begin position="2"/>
        <end position="122"/>
    </location>
</feature>
<dbReference type="PROSITE" id="PS50110">
    <property type="entry name" value="RESPONSE_REGULATORY"/>
    <property type="match status" value="1"/>
</dbReference>
<dbReference type="SUPFAM" id="SSF46689">
    <property type="entry name" value="Homeodomain-like"/>
    <property type="match status" value="2"/>
</dbReference>
<dbReference type="SMART" id="SM00448">
    <property type="entry name" value="REC"/>
    <property type="match status" value="1"/>
</dbReference>
<dbReference type="PANTHER" id="PTHR43280:SF2">
    <property type="entry name" value="HTH-TYPE TRANSCRIPTIONAL REGULATOR EXSA"/>
    <property type="match status" value="1"/>
</dbReference>
<evidence type="ECO:0000256" key="4">
    <source>
        <dbReference type="PROSITE-ProRule" id="PRU00169"/>
    </source>
</evidence>
<dbReference type="Gene3D" id="3.40.50.2300">
    <property type="match status" value="1"/>
</dbReference>
<dbReference type="InterPro" id="IPR001789">
    <property type="entry name" value="Sig_transdc_resp-reg_receiver"/>
</dbReference>
<dbReference type="EMBL" id="JAGGLV010000003">
    <property type="protein sequence ID" value="MBP2111173.1"/>
    <property type="molecule type" value="Genomic_DNA"/>
</dbReference>
<dbReference type="PANTHER" id="PTHR43280">
    <property type="entry name" value="ARAC-FAMILY TRANSCRIPTIONAL REGULATOR"/>
    <property type="match status" value="1"/>
</dbReference>
<sequence>MRALIVDDEPMQIQGLLRHIRWEALGYRAPLTARSGMEALAILQENKVDVLITDVAMPGMTGIELLARIQADYPQQQSMQTIIISGFDEFEFVQEAIQLGAKAYVLKPVKTQELEQKLEALRAAAEKKKLLEQETALLKEKVTESREVLLERFIKDLTGGWIHSDELLDSWRRLLDLPAGDWQATLFLFDCDSLHLHHSHDAKEQILLGEGLQNAVKLGLAGFSGAYIGKAGAGESAVLVLEAVPQVRASLEKQLSFIQEVLQEQYGASVTVGVSRMACSWTEIPLLYKEVRHMIADARLAGYGQIVYCDRHLMNEYHDFRLREEYIPEIVKLIELGENSKASAYASHAFEMMLAGEPISFSYVQAFGMGLLSELARKLKRNQDTDTETNILMWQRLIDCTGVEEVRKVVLEYLVHYTQHKQKEQTAQQHHLIQQVRQHLAEHLQENLTVKQLAGLYHLNSSYLSVLFKKETGQTISEYVQETRMNKAKELLRDPGIKVYEVAEQVGFQTAAYFAFLFKKTTGTTPQEYRDYHY</sequence>
<keyword evidence="3" id="KW-0804">Transcription</keyword>
<organism evidence="8 9">
    <name type="scientific">Paenibacillus silagei</name>
    <dbReference type="NCBI Taxonomy" id="1670801"/>
    <lineage>
        <taxon>Bacteria</taxon>
        <taxon>Bacillati</taxon>
        <taxon>Bacillota</taxon>
        <taxon>Bacilli</taxon>
        <taxon>Bacillales</taxon>
        <taxon>Paenibacillaceae</taxon>
        <taxon>Paenibacillus</taxon>
    </lineage>
</organism>
<keyword evidence="4" id="KW-0597">Phosphoprotein</keyword>
<name>A0ABS4NM80_9BACL</name>
<dbReference type="SUPFAM" id="SSF52172">
    <property type="entry name" value="CheY-like"/>
    <property type="match status" value="1"/>
</dbReference>
<dbReference type="Pfam" id="PF12833">
    <property type="entry name" value="HTH_18"/>
    <property type="match status" value="1"/>
</dbReference>
<dbReference type="CDD" id="cd17536">
    <property type="entry name" value="REC_YesN-like"/>
    <property type="match status" value="1"/>
</dbReference>
<reference evidence="8 9" key="1">
    <citation type="submission" date="2021-03" db="EMBL/GenBank/DDBJ databases">
        <title>Genomic Encyclopedia of Type Strains, Phase IV (KMG-IV): sequencing the most valuable type-strain genomes for metagenomic binning, comparative biology and taxonomic classification.</title>
        <authorList>
            <person name="Goeker M."/>
        </authorList>
    </citation>
    <scope>NUCLEOTIDE SEQUENCE [LARGE SCALE GENOMIC DNA]</scope>
    <source>
        <strain evidence="8 9">DSM 101953</strain>
    </source>
</reference>
<feature type="coiled-coil region" evidence="5">
    <location>
        <begin position="111"/>
        <end position="141"/>
    </location>
</feature>
<keyword evidence="2" id="KW-0238">DNA-binding</keyword>
<evidence type="ECO:0000256" key="5">
    <source>
        <dbReference type="SAM" id="Coils"/>
    </source>
</evidence>
<evidence type="ECO:0000256" key="2">
    <source>
        <dbReference type="ARBA" id="ARBA00023125"/>
    </source>
</evidence>
<dbReference type="InterPro" id="IPR011006">
    <property type="entry name" value="CheY-like_superfamily"/>
</dbReference>
<dbReference type="InterPro" id="IPR018062">
    <property type="entry name" value="HTH_AraC-typ_CS"/>
</dbReference>
<feature type="domain" description="HTH araC/xylS-type" evidence="6">
    <location>
        <begin position="434"/>
        <end position="532"/>
    </location>
</feature>